<evidence type="ECO:0000313" key="1">
    <source>
        <dbReference type="EMBL" id="ABI68696.1"/>
    </source>
</evidence>
<gene>
    <name evidence="1" type="ordered locus">Swol_1389</name>
</gene>
<reference evidence="2" key="1">
    <citation type="journal article" date="2010" name="Environ. Microbiol.">
        <title>The genome of Syntrophomonas wolfei: new insights into syntrophic metabolism and biohydrogen production.</title>
        <authorList>
            <person name="Sieber J.R."/>
            <person name="Sims D.R."/>
            <person name="Han C."/>
            <person name="Kim E."/>
            <person name="Lykidis A."/>
            <person name="Lapidus A.L."/>
            <person name="McDonnald E."/>
            <person name="Rohlin L."/>
            <person name="Culley D.E."/>
            <person name="Gunsalus R."/>
            <person name="McInerney M.J."/>
        </authorList>
    </citation>
    <scope>NUCLEOTIDE SEQUENCE [LARGE SCALE GENOMIC DNA]</scope>
    <source>
        <strain evidence="2">DSM 2245B / Goettingen</strain>
    </source>
</reference>
<dbReference type="STRING" id="335541.Swol_1389"/>
<organism evidence="1 2">
    <name type="scientific">Syntrophomonas wolfei subsp. wolfei (strain DSM 2245B / Goettingen)</name>
    <dbReference type="NCBI Taxonomy" id="335541"/>
    <lineage>
        <taxon>Bacteria</taxon>
        <taxon>Bacillati</taxon>
        <taxon>Bacillota</taxon>
        <taxon>Clostridia</taxon>
        <taxon>Eubacteriales</taxon>
        <taxon>Syntrophomonadaceae</taxon>
        <taxon>Syntrophomonas</taxon>
    </lineage>
</organism>
<protein>
    <submittedName>
        <fullName evidence="1">Putative ABC transporter ATP-binding protein RBL01943</fullName>
    </submittedName>
</protein>
<dbReference type="AlphaFoldDB" id="Q0AX58"/>
<proteinExistence type="predicted"/>
<sequence>MHKSVLFSTHITTDLERVADYICFINQGRIVLCQSKDEMLQGHVPVKGGFGTAKPGGEKMFIGLLSRY</sequence>
<accession>Q0AX58</accession>
<dbReference type="EMBL" id="CP000448">
    <property type="protein sequence ID" value="ABI68696.1"/>
    <property type="molecule type" value="Genomic_DNA"/>
</dbReference>
<name>Q0AX58_SYNWW</name>
<keyword evidence="2" id="KW-1185">Reference proteome</keyword>
<keyword evidence="1" id="KW-0067">ATP-binding</keyword>
<dbReference type="RefSeq" id="WP_011640795.1">
    <property type="nucleotide sequence ID" value="NC_008346.1"/>
</dbReference>
<dbReference type="GO" id="GO:0005524">
    <property type="term" value="F:ATP binding"/>
    <property type="evidence" value="ECO:0007669"/>
    <property type="project" value="UniProtKB-KW"/>
</dbReference>
<dbReference type="eggNOG" id="COG1131">
    <property type="taxonomic scope" value="Bacteria"/>
</dbReference>
<dbReference type="KEGG" id="swo:Swol_1389"/>
<dbReference type="HOGENOM" id="CLU_2792582_0_0_9"/>
<evidence type="ECO:0000313" key="2">
    <source>
        <dbReference type="Proteomes" id="UP000001968"/>
    </source>
</evidence>
<dbReference type="Proteomes" id="UP000001968">
    <property type="component" value="Chromosome"/>
</dbReference>
<keyword evidence="1" id="KW-0547">Nucleotide-binding</keyword>